<comment type="caution">
    <text evidence="2">The sequence shown here is derived from an EMBL/GenBank/DDBJ whole genome shotgun (WGS) entry which is preliminary data.</text>
</comment>
<feature type="compositionally biased region" description="Polar residues" evidence="1">
    <location>
        <begin position="185"/>
        <end position="217"/>
    </location>
</feature>
<evidence type="ECO:0000313" key="3">
    <source>
        <dbReference type="Proteomes" id="UP001140513"/>
    </source>
</evidence>
<accession>A0A9W8X9Q6</accession>
<evidence type="ECO:0000256" key="1">
    <source>
        <dbReference type="SAM" id="MobiDB-lite"/>
    </source>
</evidence>
<feature type="compositionally biased region" description="Basic and acidic residues" evidence="1">
    <location>
        <begin position="253"/>
        <end position="263"/>
    </location>
</feature>
<keyword evidence="3" id="KW-1185">Reference proteome</keyword>
<dbReference type="Proteomes" id="UP001140513">
    <property type="component" value="Unassembled WGS sequence"/>
</dbReference>
<gene>
    <name evidence="2" type="ORF">N0V89_011420</name>
</gene>
<dbReference type="AlphaFoldDB" id="A0A9W8X9Q6"/>
<protein>
    <recommendedName>
        <fullName evidence="4">SMP domain-containing protein</fullName>
    </recommendedName>
</protein>
<evidence type="ECO:0008006" key="4">
    <source>
        <dbReference type="Google" id="ProtNLM"/>
    </source>
</evidence>
<dbReference type="GeneID" id="80914950"/>
<name>A0A9W8X9Q6_9PLEO</name>
<feature type="region of interest" description="Disordered" evidence="1">
    <location>
        <begin position="174"/>
        <end position="263"/>
    </location>
</feature>
<feature type="compositionally biased region" description="Basic and acidic residues" evidence="1">
    <location>
        <begin position="228"/>
        <end position="242"/>
    </location>
</feature>
<organism evidence="2 3">
    <name type="scientific">Didymosphaeria variabile</name>
    <dbReference type="NCBI Taxonomy" id="1932322"/>
    <lineage>
        <taxon>Eukaryota</taxon>
        <taxon>Fungi</taxon>
        <taxon>Dikarya</taxon>
        <taxon>Ascomycota</taxon>
        <taxon>Pezizomycotina</taxon>
        <taxon>Dothideomycetes</taxon>
        <taxon>Pleosporomycetidae</taxon>
        <taxon>Pleosporales</taxon>
        <taxon>Massarineae</taxon>
        <taxon>Didymosphaeriaceae</taxon>
        <taxon>Didymosphaeria</taxon>
    </lineage>
</organism>
<evidence type="ECO:0000313" key="2">
    <source>
        <dbReference type="EMBL" id="KAJ4345290.1"/>
    </source>
</evidence>
<proteinExistence type="predicted"/>
<dbReference type="RefSeq" id="XP_056065454.1">
    <property type="nucleotide sequence ID" value="XM_056220151.1"/>
</dbReference>
<dbReference type="OrthoDB" id="2799468at2759"/>
<dbReference type="EMBL" id="JAPEUX010000009">
    <property type="protein sequence ID" value="KAJ4345290.1"/>
    <property type="molecule type" value="Genomic_DNA"/>
</dbReference>
<reference evidence="2" key="1">
    <citation type="submission" date="2022-10" db="EMBL/GenBank/DDBJ databases">
        <title>Tapping the CABI collections for fungal endophytes: first genome assemblies for Collariella, Neodidymelliopsis, Ascochyta clinopodiicola, Didymella pomorum, Didymosphaeria variabile, Neocosmospora piperis and Neocucurbitaria cava.</title>
        <authorList>
            <person name="Hill R."/>
        </authorList>
    </citation>
    <scope>NUCLEOTIDE SEQUENCE</scope>
    <source>
        <strain evidence="2">IMI 356815</strain>
    </source>
</reference>
<sequence>MSKRHSHFAKVLNKLKTDPLSITPEDARRLSEQVEVTDRRSAKIVSAVESLAMASEDIQQQLDPQTNSPPMVQVPSHTQHNLVNDLKAAVDNHPDDVTADLLKATQDIVSTMQRAVGAAHAPNPELEDDLQKELARIGPKVEAGTVTKAEADRLHSLKARAHGHTEKGGLIAQAQSVAAKRERTQSLSDSTNDGQIPTDSSNISKDQSQSPATSDTSGKFAALSLVENKPKDSPAPKVDSAHHSQIPVRHTRKGSEQKAVEAH</sequence>